<protein>
    <submittedName>
        <fullName evidence="1">Uncharacterized protein</fullName>
    </submittedName>
</protein>
<organism evidence="1 2">
    <name type="scientific">Nocardioides plantarum</name>
    <dbReference type="NCBI Taxonomy" id="29299"/>
    <lineage>
        <taxon>Bacteria</taxon>
        <taxon>Bacillati</taxon>
        <taxon>Actinomycetota</taxon>
        <taxon>Actinomycetes</taxon>
        <taxon>Propionibacteriales</taxon>
        <taxon>Nocardioidaceae</taxon>
        <taxon>Nocardioides</taxon>
    </lineage>
</organism>
<evidence type="ECO:0000313" key="2">
    <source>
        <dbReference type="Proteomes" id="UP001589750"/>
    </source>
</evidence>
<reference evidence="1 2" key="1">
    <citation type="submission" date="2024-09" db="EMBL/GenBank/DDBJ databases">
        <authorList>
            <person name="Sun Q."/>
            <person name="Mori K."/>
        </authorList>
    </citation>
    <scope>NUCLEOTIDE SEQUENCE [LARGE SCALE GENOMIC DNA]</scope>
    <source>
        <strain evidence="1 2">JCM 9626</strain>
    </source>
</reference>
<gene>
    <name evidence="1" type="ORF">ACFFRI_07770</name>
</gene>
<dbReference type="EMBL" id="JBHMDG010000009">
    <property type="protein sequence ID" value="MFB9312937.1"/>
    <property type="molecule type" value="Genomic_DNA"/>
</dbReference>
<evidence type="ECO:0000313" key="1">
    <source>
        <dbReference type="EMBL" id="MFB9312937.1"/>
    </source>
</evidence>
<name>A0ABV5K856_9ACTN</name>
<dbReference type="Proteomes" id="UP001589750">
    <property type="component" value="Unassembled WGS sequence"/>
</dbReference>
<keyword evidence="2" id="KW-1185">Reference proteome</keyword>
<proteinExistence type="predicted"/>
<dbReference type="RefSeq" id="WP_140011468.1">
    <property type="nucleotide sequence ID" value="NZ_JBHMDG010000009.1"/>
</dbReference>
<accession>A0ABV5K856</accession>
<comment type="caution">
    <text evidence="1">The sequence shown here is derived from an EMBL/GenBank/DDBJ whole genome shotgun (WGS) entry which is preliminary data.</text>
</comment>
<sequence>MPVRPVLMTWNPGRDDARVYDRRTWAAEVVAPCLAGQPVASTWGVGRHRTGIGPGVPALLHRQGAHGRGIVARGRVTSEVLTGERERTPGRTTNYVEVVWTQAVPVELRLDLVELEQVAPDYGWRTIYSSGRLLPAAVAALVLDEWDALVGHAGTRREALALVASYDGWPGPGRATAR</sequence>